<gene>
    <name evidence="2" type="ORF">LENED_007146</name>
</gene>
<evidence type="ECO:0000313" key="2">
    <source>
        <dbReference type="EMBL" id="GAW05300.1"/>
    </source>
</evidence>
<dbReference type="AlphaFoldDB" id="A0A1Q3EDK9"/>
<sequence length="346" mass="38312">MSTKRVQTDEIHAYNVASNNPATLSHAVAPDVTAALRNVGMRTRKSVLEGYAMNPNPQYGTPASRIKAMSTGTLFQSPRDAMQDARGHQLNSLITPRKRHRSASPIDNGAVDETYNEEESMSIDVGRQPERPVKPLKKTARSMLQSKSLPAGALFPGQSQTILQVALPLSPRSCPKFIHCFLKMNIQPCVYPAHCITSALAPSNSNFTTVGDHRHQMQEDISRLESEFRHDFALTQREEATIVSQRFREKVSLPSFHEIHEASLGNFTATTATFSWPSLKPSSKLEDPCMFRNFGKASTLSEYKAWSPSSSCPSPAPTSHCTTPISECGSLERTRSEYEDEAIDEE</sequence>
<protein>
    <submittedName>
        <fullName evidence="2">Uncharacterized protein</fullName>
    </submittedName>
</protein>
<dbReference type="Proteomes" id="UP000188533">
    <property type="component" value="Unassembled WGS sequence"/>
</dbReference>
<organism evidence="2 3">
    <name type="scientific">Lentinula edodes</name>
    <name type="common">Shiitake mushroom</name>
    <name type="synonym">Lentinus edodes</name>
    <dbReference type="NCBI Taxonomy" id="5353"/>
    <lineage>
        <taxon>Eukaryota</taxon>
        <taxon>Fungi</taxon>
        <taxon>Dikarya</taxon>
        <taxon>Basidiomycota</taxon>
        <taxon>Agaricomycotina</taxon>
        <taxon>Agaricomycetes</taxon>
        <taxon>Agaricomycetidae</taxon>
        <taxon>Agaricales</taxon>
        <taxon>Marasmiineae</taxon>
        <taxon>Omphalotaceae</taxon>
        <taxon>Lentinula</taxon>
    </lineage>
</organism>
<keyword evidence="3" id="KW-1185">Reference proteome</keyword>
<comment type="caution">
    <text evidence="2">The sequence shown here is derived from an EMBL/GenBank/DDBJ whole genome shotgun (WGS) entry which is preliminary data.</text>
</comment>
<proteinExistence type="predicted"/>
<evidence type="ECO:0000313" key="3">
    <source>
        <dbReference type="Proteomes" id="UP000188533"/>
    </source>
</evidence>
<dbReference type="EMBL" id="BDGU01000245">
    <property type="protein sequence ID" value="GAW05300.1"/>
    <property type="molecule type" value="Genomic_DNA"/>
</dbReference>
<accession>A0A1Q3EDK9</accession>
<feature type="region of interest" description="Disordered" evidence="1">
    <location>
        <begin position="307"/>
        <end position="346"/>
    </location>
</feature>
<feature type="compositionally biased region" description="Low complexity" evidence="1">
    <location>
        <begin position="307"/>
        <end position="324"/>
    </location>
</feature>
<reference evidence="2 3" key="1">
    <citation type="submission" date="2016-08" db="EMBL/GenBank/DDBJ databases">
        <authorList>
            <consortium name="Lentinula edodes genome sequencing consortium"/>
            <person name="Sakamoto Y."/>
            <person name="Nakade K."/>
            <person name="Sato S."/>
            <person name="Yoshida Y."/>
            <person name="Miyazaki K."/>
            <person name="Natsume S."/>
            <person name="Konno N."/>
        </authorList>
    </citation>
    <scope>NUCLEOTIDE SEQUENCE [LARGE SCALE GENOMIC DNA]</scope>
    <source>
        <strain evidence="2 3">NBRC 111202</strain>
    </source>
</reference>
<name>A0A1Q3EDK9_LENED</name>
<evidence type="ECO:0000256" key="1">
    <source>
        <dbReference type="SAM" id="MobiDB-lite"/>
    </source>
</evidence>
<reference evidence="2 3" key="2">
    <citation type="submission" date="2017-02" db="EMBL/GenBank/DDBJ databases">
        <title>A genome survey and senescence transcriptome analysis in Lentinula edodes.</title>
        <authorList>
            <person name="Sakamoto Y."/>
            <person name="Nakade K."/>
            <person name="Sato S."/>
            <person name="Yoshida Y."/>
            <person name="Miyazaki K."/>
            <person name="Natsume S."/>
            <person name="Konno N."/>
        </authorList>
    </citation>
    <scope>NUCLEOTIDE SEQUENCE [LARGE SCALE GENOMIC DNA]</scope>
    <source>
        <strain evidence="2 3">NBRC 111202</strain>
    </source>
</reference>